<evidence type="ECO:0000256" key="1">
    <source>
        <dbReference type="SAM" id="MobiDB-lite"/>
    </source>
</evidence>
<feature type="region of interest" description="Disordered" evidence="1">
    <location>
        <begin position="407"/>
        <end position="479"/>
    </location>
</feature>
<feature type="signal peptide" evidence="2">
    <location>
        <begin position="1"/>
        <end position="24"/>
    </location>
</feature>
<feature type="compositionally biased region" description="Low complexity" evidence="1">
    <location>
        <begin position="407"/>
        <end position="421"/>
    </location>
</feature>
<dbReference type="OrthoDB" id="441812at2759"/>
<feature type="region of interest" description="Disordered" evidence="1">
    <location>
        <begin position="221"/>
        <end position="245"/>
    </location>
</feature>
<dbReference type="Proteomes" id="UP000355283">
    <property type="component" value="Unassembled WGS sequence"/>
</dbReference>
<feature type="compositionally biased region" description="Acidic residues" evidence="1">
    <location>
        <begin position="221"/>
        <end position="239"/>
    </location>
</feature>
<dbReference type="SUPFAM" id="SSF82199">
    <property type="entry name" value="SET domain"/>
    <property type="match status" value="1"/>
</dbReference>
<dbReference type="GO" id="GO:0016279">
    <property type="term" value="F:protein-lysine N-methyltransferase activity"/>
    <property type="evidence" value="ECO:0007669"/>
    <property type="project" value="TreeGrafter"/>
</dbReference>
<feature type="chain" id="PRO_5020022098" description="SET domain-containing protein" evidence="2">
    <location>
        <begin position="25"/>
        <end position="655"/>
    </location>
</feature>
<evidence type="ECO:0000313" key="4">
    <source>
        <dbReference type="Proteomes" id="UP000355283"/>
    </source>
</evidence>
<comment type="caution">
    <text evidence="3">The sequence shown here is derived from an EMBL/GenBank/DDBJ whole genome shotgun (WGS) entry which is preliminary data.</text>
</comment>
<dbReference type="PANTHER" id="PTHR13271:SF123">
    <property type="entry name" value="RIBULOSE-1,5-BISPHOSPHATE CARBOXYLASE_OXYGENASE SMALL SUBUNIT N-METHYLTRANSFERASE I-RELATED"/>
    <property type="match status" value="1"/>
</dbReference>
<proteinExistence type="predicted"/>
<evidence type="ECO:0000313" key="3">
    <source>
        <dbReference type="EMBL" id="TFJ87905.1"/>
    </source>
</evidence>
<keyword evidence="4" id="KW-1185">Reference proteome</keyword>
<evidence type="ECO:0000256" key="2">
    <source>
        <dbReference type="SAM" id="SignalP"/>
    </source>
</evidence>
<organism evidence="3 4">
    <name type="scientific">Nannochloropsis salina CCMP1776</name>
    <dbReference type="NCBI Taxonomy" id="1027361"/>
    <lineage>
        <taxon>Eukaryota</taxon>
        <taxon>Sar</taxon>
        <taxon>Stramenopiles</taxon>
        <taxon>Ochrophyta</taxon>
        <taxon>Eustigmatophyceae</taxon>
        <taxon>Eustigmatales</taxon>
        <taxon>Monodopsidaceae</taxon>
        <taxon>Microchloropsis</taxon>
        <taxon>Microchloropsis salina</taxon>
    </lineage>
</organism>
<feature type="compositionally biased region" description="Basic and acidic residues" evidence="1">
    <location>
        <begin position="454"/>
        <end position="479"/>
    </location>
</feature>
<sequence length="655" mass="71443">MRTWAGQWDFLFLLCIIIVPTSHALVAWALSNYPKLATCHHARPRHPSLLPRSLSASATPSAPASFQLSRDDAALDAFRHWLNVKGGIDLSASSLGLRRLAHDEENSPGNADLELFTTRPIEKDQILLAIPPSIVLTSELPSPALRDLAGDAALDDMSRLALRLLHEVSQAGAGSSFQPLLFSHATSSSSFSTLPLDNSGWLPYVRVLPSRNQMDLPFLWEEDGREGGGENEGEEDSSGPEDSHDSLLALLAPSPLYDDIVALREEMRGELESLRKAVLANRTLSTSPTLLSCLTWENWSWARAIAMSRPYVLESRPSRSTEAAGRSDFFGDPVLQLLPLLDMANHDDAIHYAVQPGDGVFTAREEVQLVADRDYPEVGAPFLSSYGPLSSATKFYSFGFLDTLSLPPSARSSPPSSPLASRESREGDIPGPVPAQGTALLVLSLGGGGCTNEGNHKSEKRRSSPEMPEAAKEEMTREERRARDVLGRKLDVLNSMGLKAEGQRVEISTRTLLTRRLGSEKMVAVVRLEGGEEGGEGGMEVWNRLASPLSPSTEVKAAVEALQVIREGLQNVEDRWERVRHRLKEEGRKGEREGGREGGRVKLTLRRLGLLQTLWHGELLALRATAEVFLKEMEGLEGEMKGGREGGRAGGKAVS</sequence>
<dbReference type="AlphaFoldDB" id="A0A4D9DE75"/>
<reference evidence="3 4" key="1">
    <citation type="submission" date="2019-01" db="EMBL/GenBank/DDBJ databases">
        <title>Nuclear Genome Assembly of the Microalgal Biofuel strain Nannochloropsis salina CCMP1776.</title>
        <authorList>
            <person name="Hovde B."/>
        </authorList>
    </citation>
    <scope>NUCLEOTIDE SEQUENCE [LARGE SCALE GENOMIC DNA]</scope>
    <source>
        <strain evidence="3 4">CCMP1776</strain>
    </source>
</reference>
<dbReference type="PANTHER" id="PTHR13271">
    <property type="entry name" value="UNCHARACTERIZED PUTATIVE METHYLTRANSFERASE"/>
    <property type="match status" value="1"/>
</dbReference>
<accession>A0A4D9DE75</accession>
<dbReference type="EMBL" id="SDOX01000005">
    <property type="protein sequence ID" value="TFJ87905.1"/>
    <property type="molecule type" value="Genomic_DNA"/>
</dbReference>
<dbReference type="CDD" id="cd10527">
    <property type="entry name" value="SET_LSMT"/>
    <property type="match status" value="1"/>
</dbReference>
<dbReference type="Gene3D" id="3.90.1410.10">
    <property type="entry name" value="set domain protein methyltransferase, domain 1"/>
    <property type="match status" value="1"/>
</dbReference>
<dbReference type="InterPro" id="IPR050600">
    <property type="entry name" value="SETD3_SETD6_MTase"/>
</dbReference>
<evidence type="ECO:0008006" key="5">
    <source>
        <dbReference type="Google" id="ProtNLM"/>
    </source>
</evidence>
<gene>
    <name evidence="3" type="ORF">NSK_001251</name>
</gene>
<keyword evidence="2" id="KW-0732">Signal</keyword>
<protein>
    <recommendedName>
        <fullName evidence="5">SET domain-containing protein</fullName>
    </recommendedName>
</protein>
<dbReference type="InterPro" id="IPR046341">
    <property type="entry name" value="SET_dom_sf"/>
</dbReference>
<name>A0A4D9DE75_9STRA</name>